<feature type="region of interest" description="Disordered" evidence="1">
    <location>
        <begin position="28"/>
        <end position="64"/>
    </location>
</feature>
<name>A0A511SXM7_MYXFU</name>
<dbReference type="AlphaFoldDB" id="A0A511SXM7"/>
<proteinExistence type="predicted"/>
<evidence type="ECO:0000256" key="1">
    <source>
        <dbReference type="SAM" id="MobiDB-lite"/>
    </source>
</evidence>
<reference evidence="2 3" key="1">
    <citation type="submission" date="2019-07" db="EMBL/GenBank/DDBJ databases">
        <title>Whole genome shotgun sequence of Myxococcus fulvus NBRC 100333.</title>
        <authorList>
            <person name="Hosoyama A."/>
            <person name="Uohara A."/>
            <person name="Ohji S."/>
            <person name="Ichikawa N."/>
        </authorList>
    </citation>
    <scope>NUCLEOTIDE SEQUENCE [LARGE SCALE GENOMIC DNA]</scope>
    <source>
        <strain evidence="2 3">NBRC 100333</strain>
    </source>
</reference>
<sequence>MGVVCLVRGATGAVPVIKIPPGYEGGAPLPGASRRIKPPGVLTGKSRLADPRPGRQPGYFPSTW</sequence>
<accession>A0A511SXM7</accession>
<dbReference type="Proteomes" id="UP000321514">
    <property type="component" value="Unassembled WGS sequence"/>
</dbReference>
<organism evidence="2 3">
    <name type="scientific">Myxococcus fulvus</name>
    <dbReference type="NCBI Taxonomy" id="33"/>
    <lineage>
        <taxon>Bacteria</taxon>
        <taxon>Pseudomonadati</taxon>
        <taxon>Myxococcota</taxon>
        <taxon>Myxococcia</taxon>
        <taxon>Myxococcales</taxon>
        <taxon>Cystobacterineae</taxon>
        <taxon>Myxococcaceae</taxon>
        <taxon>Myxococcus</taxon>
    </lineage>
</organism>
<gene>
    <name evidence="2" type="ORF">MFU01_16980</name>
</gene>
<comment type="caution">
    <text evidence="2">The sequence shown here is derived from an EMBL/GenBank/DDBJ whole genome shotgun (WGS) entry which is preliminary data.</text>
</comment>
<evidence type="ECO:0000313" key="3">
    <source>
        <dbReference type="Proteomes" id="UP000321514"/>
    </source>
</evidence>
<dbReference type="EMBL" id="BJXR01000017">
    <property type="protein sequence ID" value="GEN06661.1"/>
    <property type="molecule type" value="Genomic_DNA"/>
</dbReference>
<protein>
    <submittedName>
        <fullName evidence="2">Uncharacterized protein</fullName>
    </submittedName>
</protein>
<evidence type="ECO:0000313" key="2">
    <source>
        <dbReference type="EMBL" id="GEN06661.1"/>
    </source>
</evidence>